<dbReference type="InterPro" id="IPR036388">
    <property type="entry name" value="WH-like_DNA-bd_sf"/>
</dbReference>
<evidence type="ECO:0000256" key="1">
    <source>
        <dbReference type="ARBA" id="ARBA00009437"/>
    </source>
</evidence>
<evidence type="ECO:0000259" key="5">
    <source>
        <dbReference type="PROSITE" id="PS50931"/>
    </source>
</evidence>
<comment type="caution">
    <text evidence="6">The sequence shown here is derived from an EMBL/GenBank/DDBJ whole genome shotgun (WGS) entry which is preliminary data.</text>
</comment>
<reference evidence="6" key="1">
    <citation type="journal article" date="2014" name="Int. J. Syst. Evol. Microbiol.">
        <title>Complete genome sequence of Corynebacterium casei LMG S-19264T (=DSM 44701T), isolated from a smear-ripened cheese.</title>
        <authorList>
            <consortium name="US DOE Joint Genome Institute (JGI-PGF)"/>
            <person name="Walter F."/>
            <person name="Albersmeier A."/>
            <person name="Kalinowski J."/>
            <person name="Ruckert C."/>
        </authorList>
    </citation>
    <scope>NUCLEOTIDE SEQUENCE</scope>
    <source>
        <strain evidence="6">JCM 13306</strain>
    </source>
</reference>
<dbReference type="Gene3D" id="3.40.190.10">
    <property type="entry name" value="Periplasmic binding protein-like II"/>
    <property type="match status" value="2"/>
</dbReference>
<dbReference type="InterPro" id="IPR000847">
    <property type="entry name" value="LysR_HTH_N"/>
</dbReference>
<keyword evidence="7" id="KW-1185">Reference proteome</keyword>
<name>A0A919F9U6_9XANT</name>
<feature type="domain" description="HTH lysR-type" evidence="5">
    <location>
        <begin position="6"/>
        <end position="63"/>
    </location>
</feature>
<dbReference type="InterPro" id="IPR036390">
    <property type="entry name" value="WH_DNA-bd_sf"/>
</dbReference>
<dbReference type="GO" id="GO:0003677">
    <property type="term" value="F:DNA binding"/>
    <property type="evidence" value="ECO:0007669"/>
    <property type="project" value="UniProtKB-KW"/>
</dbReference>
<dbReference type="SUPFAM" id="SSF46785">
    <property type="entry name" value="Winged helix' DNA-binding domain"/>
    <property type="match status" value="1"/>
</dbReference>
<dbReference type="EMBL" id="BNBA01000028">
    <property type="protein sequence ID" value="GHH57984.1"/>
    <property type="molecule type" value="Genomic_DNA"/>
</dbReference>
<dbReference type="PANTHER" id="PTHR30579">
    <property type="entry name" value="TRANSCRIPTIONAL REGULATOR"/>
    <property type="match status" value="1"/>
</dbReference>
<dbReference type="PRINTS" id="PR00039">
    <property type="entry name" value="HTHLYSR"/>
</dbReference>
<reference evidence="6" key="2">
    <citation type="submission" date="2020-09" db="EMBL/GenBank/DDBJ databases">
        <authorList>
            <person name="Sun Q."/>
            <person name="Ohkuma M."/>
        </authorList>
    </citation>
    <scope>NUCLEOTIDE SEQUENCE</scope>
    <source>
        <strain evidence="6">JCM 13306</strain>
    </source>
</reference>
<dbReference type="GO" id="GO:0003700">
    <property type="term" value="F:DNA-binding transcription factor activity"/>
    <property type="evidence" value="ECO:0007669"/>
    <property type="project" value="InterPro"/>
</dbReference>
<dbReference type="PROSITE" id="PS50931">
    <property type="entry name" value="HTH_LYSR"/>
    <property type="match status" value="1"/>
</dbReference>
<proteinExistence type="inferred from homology"/>
<sequence>MHMKAMDIDAVKAFVLAADLQSFTRAADVLGMTQSAISLRLRRLEEQLGRRLLERTPRHVRLSTEGLAFLGMARELISTHDRAAAAFEVEQRRLAIGINQQLVGGEFPSLLRRMRDHDPNLLVEMRVAGTSDLMQAYEQGELDAVLVLRPDDRRKRGKAVFVESFSWFAAVGWEPRAGQPLPLATQGEACRVRAAAVGALDKAGIAWREVFIGKGAAILGAAAAGGLAVAVMAKRAAPSGTLDITGSLSLPRIPAQDVMLYSTLSDRRSREALRALTLAFQ</sequence>
<accession>A0A919F9U6</accession>
<keyword evidence="2" id="KW-0805">Transcription regulation</keyword>
<evidence type="ECO:0000256" key="4">
    <source>
        <dbReference type="ARBA" id="ARBA00023163"/>
    </source>
</evidence>
<dbReference type="Proteomes" id="UP000623958">
    <property type="component" value="Unassembled WGS sequence"/>
</dbReference>
<evidence type="ECO:0000313" key="7">
    <source>
        <dbReference type="Proteomes" id="UP000623958"/>
    </source>
</evidence>
<keyword evidence="3" id="KW-0238">DNA-binding</keyword>
<evidence type="ECO:0000256" key="3">
    <source>
        <dbReference type="ARBA" id="ARBA00023125"/>
    </source>
</evidence>
<dbReference type="InterPro" id="IPR005119">
    <property type="entry name" value="LysR_subst-bd"/>
</dbReference>
<protein>
    <submittedName>
        <fullName evidence="6">LysR family transcriptional regulator</fullName>
    </submittedName>
</protein>
<dbReference type="Gene3D" id="1.10.10.10">
    <property type="entry name" value="Winged helix-like DNA-binding domain superfamily/Winged helix DNA-binding domain"/>
    <property type="match status" value="1"/>
</dbReference>
<evidence type="ECO:0000256" key="2">
    <source>
        <dbReference type="ARBA" id="ARBA00023015"/>
    </source>
</evidence>
<comment type="similarity">
    <text evidence="1">Belongs to the LysR transcriptional regulatory family.</text>
</comment>
<dbReference type="SUPFAM" id="SSF53850">
    <property type="entry name" value="Periplasmic binding protein-like II"/>
    <property type="match status" value="1"/>
</dbReference>
<dbReference type="AlphaFoldDB" id="A0A919F9U6"/>
<gene>
    <name evidence="6" type="primary">hexA</name>
    <name evidence="6" type="ORF">GCM10009090_29950</name>
</gene>
<dbReference type="Pfam" id="PF00126">
    <property type="entry name" value="HTH_1"/>
    <property type="match status" value="1"/>
</dbReference>
<evidence type="ECO:0000313" key="6">
    <source>
        <dbReference type="EMBL" id="GHH57984.1"/>
    </source>
</evidence>
<keyword evidence="4" id="KW-0804">Transcription</keyword>
<organism evidence="6 7">
    <name type="scientific">Xanthomonas boreopolis</name>
    <dbReference type="NCBI Taxonomy" id="86183"/>
    <lineage>
        <taxon>Bacteria</taxon>
        <taxon>Pseudomonadati</taxon>
        <taxon>Pseudomonadota</taxon>
        <taxon>Gammaproteobacteria</taxon>
        <taxon>Lysobacterales</taxon>
        <taxon>Lysobacteraceae</taxon>
        <taxon>Xanthomonas</taxon>
    </lineage>
</organism>
<dbReference type="PANTHER" id="PTHR30579:SF7">
    <property type="entry name" value="HTH-TYPE TRANSCRIPTIONAL REGULATOR LRHA-RELATED"/>
    <property type="match status" value="1"/>
</dbReference>
<dbReference type="InterPro" id="IPR050176">
    <property type="entry name" value="LTTR"/>
</dbReference>
<dbReference type="Pfam" id="PF03466">
    <property type="entry name" value="LysR_substrate"/>
    <property type="match status" value="1"/>
</dbReference>
<dbReference type="FunFam" id="1.10.10.10:FF:000001">
    <property type="entry name" value="LysR family transcriptional regulator"/>
    <property type="match status" value="1"/>
</dbReference>